<evidence type="ECO:0000256" key="1">
    <source>
        <dbReference type="SAM" id="Phobius"/>
    </source>
</evidence>
<dbReference type="PANTHER" id="PTHR43358">
    <property type="entry name" value="ALPHA/BETA-HYDROLASE"/>
    <property type="match status" value="1"/>
</dbReference>
<dbReference type="InterPro" id="IPR022742">
    <property type="entry name" value="Hydrolase_4"/>
</dbReference>
<dbReference type="EMBL" id="JAEEGB010000005">
    <property type="protein sequence ID" value="MBI6872038.1"/>
    <property type="molecule type" value="Genomic_DNA"/>
</dbReference>
<keyword evidence="1" id="KW-0472">Membrane</keyword>
<dbReference type="SUPFAM" id="SSF53474">
    <property type="entry name" value="alpha/beta-Hydrolases"/>
    <property type="match status" value="1"/>
</dbReference>
<dbReference type="GO" id="GO:0016787">
    <property type="term" value="F:hydrolase activity"/>
    <property type="evidence" value="ECO:0007669"/>
    <property type="project" value="UniProtKB-KW"/>
</dbReference>
<dbReference type="InterPro" id="IPR029058">
    <property type="entry name" value="AB_hydrolase_fold"/>
</dbReference>
<gene>
    <name evidence="3" type="ORF">I6U51_04855</name>
</gene>
<feature type="transmembrane region" description="Helical" evidence="1">
    <location>
        <begin position="20"/>
        <end position="44"/>
    </location>
</feature>
<evidence type="ECO:0000313" key="4">
    <source>
        <dbReference type="Proteomes" id="UP000622687"/>
    </source>
</evidence>
<dbReference type="PANTHER" id="PTHR43358:SF5">
    <property type="entry name" value="EXPORTED PROTEIN"/>
    <property type="match status" value="1"/>
</dbReference>
<name>A0A934M3Y0_9CLOT</name>
<proteinExistence type="predicted"/>
<keyword evidence="1" id="KW-1133">Transmembrane helix</keyword>
<comment type="caution">
    <text evidence="3">The sequence shown here is derived from an EMBL/GenBank/DDBJ whole genome shotgun (WGS) entry which is preliminary data.</text>
</comment>
<dbReference type="Gene3D" id="3.40.50.1820">
    <property type="entry name" value="alpha/beta hydrolase"/>
    <property type="match status" value="1"/>
</dbReference>
<dbReference type="Proteomes" id="UP000622687">
    <property type="component" value="Unassembled WGS sequence"/>
</dbReference>
<keyword evidence="4" id="KW-1185">Reference proteome</keyword>
<keyword evidence="1" id="KW-0812">Transmembrane</keyword>
<organism evidence="3 4">
    <name type="scientific">Clostridium aciditolerans</name>
    <dbReference type="NCBI Taxonomy" id="339861"/>
    <lineage>
        <taxon>Bacteria</taxon>
        <taxon>Bacillati</taxon>
        <taxon>Bacillota</taxon>
        <taxon>Clostridia</taxon>
        <taxon>Eubacteriales</taxon>
        <taxon>Clostridiaceae</taxon>
        <taxon>Clostridium</taxon>
    </lineage>
</organism>
<dbReference type="InterPro" id="IPR052920">
    <property type="entry name" value="DNA-binding_regulatory"/>
</dbReference>
<sequence length="328" mass="36934">MVLMNNLEVKVPKPKKKYKLILSVAIVLLSIVNLIGLYFGNMYYQNICKISINRANTDIGYYKNSFNFKRFETLESYDISIESSFGYKLAGTYIFNPKPTNNTVIIVHGITASRWESMKYADMYLDMGFNVVVYDSRYHGKSGGNDISLGFFEKTDLDNIVKWVRWVNPNAILGVHGESLGAVTALLQANLDQTKKNVSFYVVDCPYSDISELLSMKLAGDEKPHLGLASGFILFYANMIALNKSGFSLYAVSPIKAIKNIKTPIMFIHGSNDTFIPASMSLELYLEKPGPKTIYISPDAEHAMSYFINKAEYTAKVKQFLIQNKIIS</sequence>
<evidence type="ECO:0000259" key="2">
    <source>
        <dbReference type="Pfam" id="PF12146"/>
    </source>
</evidence>
<evidence type="ECO:0000313" key="3">
    <source>
        <dbReference type="EMBL" id="MBI6872038.1"/>
    </source>
</evidence>
<protein>
    <submittedName>
        <fullName evidence="3">Alpha/beta hydrolase</fullName>
    </submittedName>
</protein>
<dbReference type="Pfam" id="PF12146">
    <property type="entry name" value="Hydrolase_4"/>
    <property type="match status" value="1"/>
</dbReference>
<feature type="domain" description="Serine aminopeptidase S33" evidence="2">
    <location>
        <begin position="100"/>
        <end position="210"/>
    </location>
</feature>
<reference evidence="3" key="1">
    <citation type="submission" date="2020-12" db="EMBL/GenBank/DDBJ databases">
        <title>Clostridium thailandense sp. nov., a novel acetogenic bacterium isolated from peat land soil in Thailand.</title>
        <authorList>
            <person name="Chaikitkaew S."/>
            <person name="Birkeland N.K."/>
        </authorList>
    </citation>
    <scope>NUCLEOTIDE SEQUENCE</scope>
    <source>
        <strain evidence="3">DSM 17425</strain>
    </source>
</reference>
<keyword evidence="3" id="KW-0378">Hydrolase</keyword>
<accession>A0A934M3Y0</accession>
<dbReference type="AlphaFoldDB" id="A0A934M3Y0"/>